<proteinExistence type="predicted"/>
<gene>
    <name evidence="1" type="ORF">IV57_GL001063</name>
</gene>
<dbReference type="EMBL" id="JQCF01000020">
    <property type="protein sequence ID" value="KRN98644.1"/>
    <property type="molecule type" value="Genomic_DNA"/>
</dbReference>
<evidence type="ECO:0000313" key="1">
    <source>
        <dbReference type="EMBL" id="KRN98644.1"/>
    </source>
</evidence>
<dbReference type="OrthoDB" id="1093942at2"/>
<dbReference type="Proteomes" id="UP000051006">
    <property type="component" value="Unassembled WGS sequence"/>
</dbReference>
<evidence type="ECO:0008006" key="3">
    <source>
        <dbReference type="Google" id="ProtNLM"/>
    </source>
</evidence>
<dbReference type="PATRIC" id="fig|993692.3.peg.1079"/>
<sequence length="81" mass="9476">MIPTREEFLEKVCYTPLVFGRVTKKLVVNMSIADIKNLVNKIIIDPETTIIKEGKNYYLQNKDIELVINSYNFRLITANRK</sequence>
<dbReference type="Pfam" id="PF12636">
    <property type="entry name" value="DUF3781"/>
    <property type="match status" value="1"/>
</dbReference>
<protein>
    <recommendedName>
        <fullName evidence="3">DUF3781 domain-containing protein</fullName>
    </recommendedName>
</protein>
<dbReference type="InterPro" id="IPR024229">
    <property type="entry name" value="DUF3781"/>
</dbReference>
<dbReference type="AlphaFoldDB" id="A0A0R2LKE4"/>
<name>A0A0R2LKE4_9LACO</name>
<keyword evidence="2" id="KW-1185">Reference proteome</keyword>
<evidence type="ECO:0000313" key="2">
    <source>
        <dbReference type="Proteomes" id="UP000051006"/>
    </source>
</evidence>
<accession>A0A0R2LKE4</accession>
<reference evidence="1 2" key="1">
    <citation type="journal article" date="2015" name="Genome Announc.">
        <title>Expanding the biotechnology potential of lactobacilli through comparative genomics of 213 strains and associated genera.</title>
        <authorList>
            <person name="Sun Z."/>
            <person name="Harris H.M."/>
            <person name="McCann A."/>
            <person name="Guo C."/>
            <person name="Argimon S."/>
            <person name="Zhang W."/>
            <person name="Yang X."/>
            <person name="Jeffery I.B."/>
            <person name="Cooney J.C."/>
            <person name="Kagawa T.F."/>
            <person name="Liu W."/>
            <person name="Song Y."/>
            <person name="Salvetti E."/>
            <person name="Wrobel A."/>
            <person name="Rasinkangas P."/>
            <person name="Parkhill J."/>
            <person name="Rea M.C."/>
            <person name="O'Sullivan O."/>
            <person name="Ritari J."/>
            <person name="Douillard F.P."/>
            <person name="Paul Ross R."/>
            <person name="Yang R."/>
            <person name="Briner A.E."/>
            <person name="Felis G.E."/>
            <person name="de Vos W.M."/>
            <person name="Barrangou R."/>
            <person name="Klaenhammer T.R."/>
            <person name="Caufield P.W."/>
            <person name="Cui Y."/>
            <person name="Zhang H."/>
            <person name="O'Toole P.W."/>
        </authorList>
    </citation>
    <scope>NUCLEOTIDE SEQUENCE [LARGE SCALE GENOMIC DNA]</scope>
    <source>
        <strain evidence="1 2">DSM 24716</strain>
    </source>
</reference>
<dbReference type="STRING" id="993692.IV57_GL001063"/>
<comment type="caution">
    <text evidence="1">The sequence shown here is derived from an EMBL/GenBank/DDBJ whole genome shotgun (WGS) entry which is preliminary data.</text>
</comment>
<organism evidence="1 2">
    <name type="scientific">Companilactobacillus kimchiensis</name>
    <dbReference type="NCBI Taxonomy" id="993692"/>
    <lineage>
        <taxon>Bacteria</taxon>
        <taxon>Bacillati</taxon>
        <taxon>Bacillota</taxon>
        <taxon>Bacilli</taxon>
        <taxon>Lactobacillales</taxon>
        <taxon>Lactobacillaceae</taxon>
        <taxon>Companilactobacillus</taxon>
    </lineage>
</organism>
<dbReference type="RefSeq" id="WP_057881244.1">
    <property type="nucleotide sequence ID" value="NZ_JQCF01000020.1"/>
</dbReference>